<evidence type="ECO:0000313" key="14">
    <source>
        <dbReference type="Proteomes" id="UP000658258"/>
    </source>
</evidence>
<dbReference type="SUPFAM" id="SSF55874">
    <property type="entry name" value="ATPase domain of HSP90 chaperone/DNA topoisomerase II/histidine kinase"/>
    <property type="match status" value="1"/>
</dbReference>
<dbReference type="Pfam" id="PF13181">
    <property type="entry name" value="TPR_8"/>
    <property type="match status" value="1"/>
</dbReference>
<proteinExistence type="predicted"/>
<dbReference type="EC" id="2.7.13.3" evidence="2"/>
<keyword evidence="6" id="KW-0418">Kinase</keyword>
<evidence type="ECO:0000256" key="7">
    <source>
        <dbReference type="ARBA" id="ARBA00022840"/>
    </source>
</evidence>
<keyword evidence="10" id="KW-0812">Transmembrane</keyword>
<name>A0ABQ3I0H5_9BACT</name>
<evidence type="ECO:0000256" key="9">
    <source>
        <dbReference type="PROSITE-ProRule" id="PRU00339"/>
    </source>
</evidence>
<dbReference type="SUPFAM" id="SSF48452">
    <property type="entry name" value="TPR-like"/>
    <property type="match status" value="2"/>
</dbReference>
<keyword evidence="10" id="KW-0472">Membrane</keyword>
<dbReference type="InterPro" id="IPR011990">
    <property type="entry name" value="TPR-like_helical_dom_sf"/>
</dbReference>
<feature type="repeat" description="TPR" evidence="9">
    <location>
        <begin position="322"/>
        <end position="355"/>
    </location>
</feature>
<keyword evidence="3" id="KW-0597">Phosphoprotein</keyword>
<keyword evidence="10" id="KW-1133">Transmembrane helix</keyword>
<keyword evidence="9" id="KW-0802">TPR repeat</keyword>
<keyword evidence="14" id="KW-1185">Reference proteome</keyword>
<feature type="chain" id="PRO_5047325072" description="histidine kinase" evidence="11">
    <location>
        <begin position="26"/>
        <end position="747"/>
    </location>
</feature>
<evidence type="ECO:0000256" key="11">
    <source>
        <dbReference type="SAM" id="SignalP"/>
    </source>
</evidence>
<dbReference type="SMART" id="SM00387">
    <property type="entry name" value="HATPase_c"/>
    <property type="match status" value="1"/>
</dbReference>
<evidence type="ECO:0000256" key="6">
    <source>
        <dbReference type="ARBA" id="ARBA00022777"/>
    </source>
</evidence>
<dbReference type="PROSITE" id="PS50005">
    <property type="entry name" value="TPR"/>
    <property type="match status" value="1"/>
</dbReference>
<dbReference type="InterPro" id="IPR003594">
    <property type="entry name" value="HATPase_dom"/>
</dbReference>
<keyword evidence="7" id="KW-0067">ATP-binding</keyword>
<dbReference type="CDD" id="cd16917">
    <property type="entry name" value="HATPase_UhpB-NarQ-NarX-like"/>
    <property type="match status" value="1"/>
</dbReference>
<dbReference type="Pfam" id="PF07730">
    <property type="entry name" value="HisKA_3"/>
    <property type="match status" value="1"/>
</dbReference>
<organism evidence="13 14">
    <name type="scientific">Roseivirga thermotolerans</name>
    <dbReference type="NCBI Taxonomy" id="1758176"/>
    <lineage>
        <taxon>Bacteria</taxon>
        <taxon>Pseudomonadati</taxon>
        <taxon>Bacteroidota</taxon>
        <taxon>Cytophagia</taxon>
        <taxon>Cytophagales</taxon>
        <taxon>Roseivirgaceae</taxon>
        <taxon>Roseivirga</taxon>
    </lineage>
</organism>
<dbReference type="Pfam" id="PF13374">
    <property type="entry name" value="TPR_10"/>
    <property type="match status" value="1"/>
</dbReference>
<accession>A0ABQ3I0H5</accession>
<dbReference type="PROSITE" id="PS50109">
    <property type="entry name" value="HIS_KIN"/>
    <property type="match status" value="1"/>
</dbReference>
<gene>
    <name evidence="13" type="ORF">GCM10011340_00860</name>
</gene>
<dbReference type="InterPro" id="IPR036890">
    <property type="entry name" value="HATPase_C_sf"/>
</dbReference>
<dbReference type="Proteomes" id="UP000658258">
    <property type="component" value="Unassembled WGS sequence"/>
</dbReference>
<dbReference type="Pfam" id="PF02518">
    <property type="entry name" value="HATPase_c"/>
    <property type="match status" value="1"/>
</dbReference>
<dbReference type="InterPro" id="IPR050482">
    <property type="entry name" value="Sensor_HK_TwoCompSys"/>
</dbReference>
<evidence type="ECO:0000256" key="4">
    <source>
        <dbReference type="ARBA" id="ARBA00022679"/>
    </source>
</evidence>
<comment type="caution">
    <text evidence="13">The sequence shown here is derived from an EMBL/GenBank/DDBJ whole genome shotgun (WGS) entry which is preliminary data.</text>
</comment>
<evidence type="ECO:0000256" key="2">
    <source>
        <dbReference type="ARBA" id="ARBA00012438"/>
    </source>
</evidence>
<dbReference type="PANTHER" id="PTHR24421:SF10">
    <property type="entry name" value="NITRATE_NITRITE SENSOR PROTEIN NARQ"/>
    <property type="match status" value="1"/>
</dbReference>
<keyword evidence="11" id="KW-0732">Signal</keyword>
<dbReference type="Gene3D" id="3.30.565.10">
    <property type="entry name" value="Histidine kinase-like ATPase, C-terminal domain"/>
    <property type="match status" value="1"/>
</dbReference>
<evidence type="ECO:0000256" key="5">
    <source>
        <dbReference type="ARBA" id="ARBA00022741"/>
    </source>
</evidence>
<evidence type="ECO:0000256" key="10">
    <source>
        <dbReference type="SAM" id="Phobius"/>
    </source>
</evidence>
<evidence type="ECO:0000313" key="13">
    <source>
        <dbReference type="EMBL" id="GHE50727.1"/>
    </source>
</evidence>
<feature type="signal peptide" evidence="11">
    <location>
        <begin position="1"/>
        <end position="25"/>
    </location>
</feature>
<keyword evidence="5" id="KW-0547">Nucleotide-binding</keyword>
<evidence type="ECO:0000256" key="8">
    <source>
        <dbReference type="ARBA" id="ARBA00023012"/>
    </source>
</evidence>
<evidence type="ECO:0000259" key="12">
    <source>
        <dbReference type="PROSITE" id="PS50109"/>
    </source>
</evidence>
<comment type="catalytic activity">
    <reaction evidence="1">
        <text>ATP + protein L-histidine = ADP + protein N-phospho-L-histidine.</text>
        <dbReference type="EC" id="2.7.13.3"/>
    </reaction>
</comment>
<evidence type="ECO:0000256" key="1">
    <source>
        <dbReference type="ARBA" id="ARBA00000085"/>
    </source>
</evidence>
<sequence>MKKRTFPLTFAYLLLAIFLFQDLQAQTSFTDSLERALKSAKGEDRVAILLQLSKSAADKSEALQWARQAVELSQSDKNKALSLNQVAWGLKNRFEFDSATSYARQALTHAEGLDDALVTSDIYNTFGSIFNNRNQFDSAIYYNELALAKRVEANDLPSQAVSMNNLSIIYQRTADYARAAQLIDRSIKIYEELGMERSMADSYLNKGNLLTNKGDLDSAYLSFQSSLKAYEKLGLNVMMTYALINMATVAVELDNWDDAEAGYRQSLNILLKTDPNPQLLAFAYNGVGVVHEKVYTDADSALHYYSLGADNARQAQSNYLLSISHNNLGSIYADKGDYHKAIEYLESARELKTAMGERSGLSAVYVGLGEAYQSMGNRAKAEENLLSGLKLAEEINELGDRERAYGALYEFYKSGNQYKAALNYLEKMNIAKDSLLNREHLATVADLNIGYETEKKEQQIALQNARLMQQDVELQRNQIVIVSLIIMAVLLVVIVLLVRNRSQKEKALLEQETKLKLREAEINAVIASQEKERNRFARDLHDGFGQLISVLKLNLSQLNETSAKEAEKRYEVFKNGESVINEMYAELRNICFDLMPQTLVKRGLMPALKEFGSRLNQTDQVNCEVLVFANNERLNELVEISLFRITQEWVNNILKYAQADHITIQLIHQDGEVTLTVEDNGNGFDPQIFYRGSGNGWKNIQTRLNQIKGEFDIDSRPGVRGTMMTVVVETRKKHSDIPTSTEKQLTS</sequence>
<dbReference type="InterPro" id="IPR011712">
    <property type="entry name" value="Sig_transdc_His_kin_sub3_dim/P"/>
</dbReference>
<dbReference type="PANTHER" id="PTHR24421">
    <property type="entry name" value="NITRATE/NITRITE SENSOR PROTEIN NARX-RELATED"/>
    <property type="match status" value="1"/>
</dbReference>
<feature type="transmembrane region" description="Helical" evidence="10">
    <location>
        <begin position="479"/>
        <end position="498"/>
    </location>
</feature>
<reference evidence="14" key="1">
    <citation type="journal article" date="2019" name="Int. J. Syst. Evol. Microbiol.">
        <title>The Global Catalogue of Microorganisms (GCM) 10K type strain sequencing project: providing services to taxonomists for standard genome sequencing and annotation.</title>
        <authorList>
            <consortium name="The Broad Institute Genomics Platform"/>
            <consortium name="The Broad Institute Genome Sequencing Center for Infectious Disease"/>
            <person name="Wu L."/>
            <person name="Ma J."/>
        </authorList>
    </citation>
    <scope>NUCLEOTIDE SEQUENCE [LARGE SCALE GENOMIC DNA]</scope>
    <source>
        <strain evidence="14">CGMCC 1.15111</strain>
    </source>
</reference>
<dbReference type="SMART" id="SM00028">
    <property type="entry name" value="TPR"/>
    <property type="match status" value="7"/>
</dbReference>
<dbReference type="Pfam" id="PF13424">
    <property type="entry name" value="TPR_12"/>
    <property type="match status" value="1"/>
</dbReference>
<dbReference type="InterPro" id="IPR019734">
    <property type="entry name" value="TPR_rpt"/>
</dbReference>
<dbReference type="Gene3D" id="1.20.5.1930">
    <property type="match status" value="1"/>
</dbReference>
<keyword evidence="8" id="KW-0902">Two-component regulatory system</keyword>
<protein>
    <recommendedName>
        <fullName evidence="2">histidine kinase</fullName>
        <ecNumber evidence="2">2.7.13.3</ecNumber>
    </recommendedName>
</protein>
<keyword evidence="4" id="KW-0808">Transferase</keyword>
<evidence type="ECO:0000256" key="3">
    <source>
        <dbReference type="ARBA" id="ARBA00022553"/>
    </source>
</evidence>
<dbReference type="InterPro" id="IPR005467">
    <property type="entry name" value="His_kinase_dom"/>
</dbReference>
<feature type="domain" description="Histidine kinase" evidence="12">
    <location>
        <begin position="642"/>
        <end position="732"/>
    </location>
</feature>
<dbReference type="EMBL" id="BNAG01000001">
    <property type="protein sequence ID" value="GHE50727.1"/>
    <property type="molecule type" value="Genomic_DNA"/>
</dbReference>
<dbReference type="RefSeq" id="WP_189628217.1">
    <property type="nucleotide sequence ID" value="NZ_BNAG01000001.1"/>
</dbReference>
<dbReference type="Gene3D" id="1.25.40.10">
    <property type="entry name" value="Tetratricopeptide repeat domain"/>
    <property type="match status" value="2"/>
</dbReference>